<dbReference type="STRING" id="158607.A0A2P5I2K1"/>
<keyword evidence="4" id="KW-1185">Reference proteome</keyword>
<comment type="caution">
    <text evidence="3">The sequence shown here is derived from an EMBL/GenBank/DDBJ whole genome shotgun (WGS) entry which is preliminary data.</text>
</comment>
<dbReference type="EMBL" id="MAVT02000336">
    <property type="protein sequence ID" value="POS76742.1"/>
    <property type="molecule type" value="Genomic_DNA"/>
</dbReference>
<dbReference type="Gene3D" id="3.50.50.60">
    <property type="entry name" value="FAD/NAD(P)-binding domain"/>
    <property type="match status" value="1"/>
</dbReference>
<reference evidence="3" key="1">
    <citation type="submission" date="2017-09" db="EMBL/GenBank/DDBJ databases">
        <title>Polyketide synthases of a Diaporthe helianthi virulent isolate.</title>
        <authorList>
            <person name="Baroncelli R."/>
        </authorList>
    </citation>
    <scope>NUCLEOTIDE SEQUENCE [LARGE SCALE GENOMIC DNA]</scope>
    <source>
        <strain evidence="3">7/96</strain>
    </source>
</reference>
<dbReference type="Proteomes" id="UP000094444">
    <property type="component" value="Unassembled WGS sequence"/>
</dbReference>
<dbReference type="InParanoid" id="A0A2P5I2K1"/>
<sequence>MAISHRTKHADLEMADTVIVGAGIIGVSTAFYLSKHQPGGTIHLVDSSPELFASASGYAGGFLARDWFGTGVASLAALSFDEHKRLADLHDGASKWGYSRSTSLSYTAASQGPGRRSQRGEDWLSYGTSRSGPATGSAPDGLDAHDAHVLPPWLRREQGDTVKPLGDDKTTAQVDPLQLCRFLLKQCLDSGVHLSHPARATAIMKDARGQLCSLRIADSQTSTETDVPCTRLVIAAGAWSPQVFQQLFPKTQSQLPISSLAGHSLVLKSPRWTAEMERRGCHALYATSKTGFSPEIFSRIGGQLYVAGLNTDQIPLPELATEKPISADAIKQLKRVAARLLGPEGGAADDLEVLREGLCFRPSTPYGTPIISRIDDVHLEEGIATRPDAEGGVFLAAGHGPWGISLSLGTGKVLAEMTQGRRISSDVSSLMLW</sequence>
<dbReference type="PANTHER" id="PTHR13847:SF185">
    <property type="entry name" value="FAD DEPENDENT OXIDOREDUCTASE SUPERFAMILY (AFU_ORTHOLOGUE AFUA_3G02360)"/>
    <property type="match status" value="1"/>
</dbReference>
<name>A0A2P5I2K1_DIAHE</name>
<evidence type="ECO:0000259" key="2">
    <source>
        <dbReference type="Pfam" id="PF01266"/>
    </source>
</evidence>
<dbReference type="GO" id="GO:0042147">
    <property type="term" value="P:retrograde transport, endosome to Golgi"/>
    <property type="evidence" value="ECO:0007669"/>
    <property type="project" value="TreeGrafter"/>
</dbReference>
<protein>
    <submittedName>
        <fullName evidence="3">FAD dependent oxidoreductase</fullName>
    </submittedName>
</protein>
<dbReference type="InterPro" id="IPR006076">
    <property type="entry name" value="FAD-dep_OxRdtase"/>
</dbReference>
<dbReference type="GO" id="GO:0005770">
    <property type="term" value="C:late endosome"/>
    <property type="evidence" value="ECO:0007669"/>
    <property type="project" value="TreeGrafter"/>
</dbReference>
<gene>
    <name evidence="3" type="ORF">DHEL01_v204855</name>
</gene>
<dbReference type="GO" id="GO:0005829">
    <property type="term" value="C:cytosol"/>
    <property type="evidence" value="ECO:0007669"/>
    <property type="project" value="GOC"/>
</dbReference>
<dbReference type="SUPFAM" id="SSF51905">
    <property type="entry name" value="FAD/NAD(P)-binding domain"/>
    <property type="match status" value="1"/>
</dbReference>
<feature type="domain" description="FAD dependent oxidoreductase" evidence="2">
    <location>
        <begin position="16"/>
        <end position="417"/>
    </location>
</feature>
<dbReference type="Gene3D" id="3.30.9.10">
    <property type="entry name" value="D-Amino Acid Oxidase, subunit A, domain 2"/>
    <property type="match status" value="1"/>
</dbReference>
<dbReference type="AlphaFoldDB" id="A0A2P5I2K1"/>
<proteinExistence type="predicted"/>
<accession>A0A2P5I2K1</accession>
<organism evidence="3 4">
    <name type="scientific">Diaporthe helianthi</name>
    <dbReference type="NCBI Taxonomy" id="158607"/>
    <lineage>
        <taxon>Eukaryota</taxon>
        <taxon>Fungi</taxon>
        <taxon>Dikarya</taxon>
        <taxon>Ascomycota</taxon>
        <taxon>Pezizomycotina</taxon>
        <taxon>Sordariomycetes</taxon>
        <taxon>Sordariomycetidae</taxon>
        <taxon>Diaporthales</taxon>
        <taxon>Diaporthaceae</taxon>
        <taxon>Diaporthe</taxon>
    </lineage>
</organism>
<feature type="region of interest" description="Disordered" evidence="1">
    <location>
        <begin position="106"/>
        <end position="143"/>
    </location>
</feature>
<evidence type="ECO:0000313" key="3">
    <source>
        <dbReference type="EMBL" id="POS76742.1"/>
    </source>
</evidence>
<dbReference type="PANTHER" id="PTHR13847">
    <property type="entry name" value="SARCOSINE DEHYDROGENASE-RELATED"/>
    <property type="match status" value="1"/>
</dbReference>
<dbReference type="Pfam" id="PF01266">
    <property type="entry name" value="DAO"/>
    <property type="match status" value="1"/>
</dbReference>
<dbReference type="InterPro" id="IPR036188">
    <property type="entry name" value="FAD/NAD-bd_sf"/>
</dbReference>
<dbReference type="OrthoDB" id="498204at2759"/>
<evidence type="ECO:0000256" key="1">
    <source>
        <dbReference type="SAM" id="MobiDB-lite"/>
    </source>
</evidence>
<evidence type="ECO:0000313" key="4">
    <source>
        <dbReference type="Proteomes" id="UP000094444"/>
    </source>
</evidence>